<dbReference type="Pfam" id="PF00970">
    <property type="entry name" value="FAD_binding_6"/>
    <property type="match status" value="1"/>
</dbReference>
<feature type="domain" description="FAD-binding FR-type" evidence="10">
    <location>
        <begin position="46"/>
        <end position="149"/>
    </location>
</feature>
<dbReference type="Gene3D" id="2.40.30.10">
    <property type="entry name" value="Translation factors"/>
    <property type="match status" value="1"/>
</dbReference>
<dbReference type="CDD" id="cd00207">
    <property type="entry name" value="fer2"/>
    <property type="match status" value="1"/>
</dbReference>
<dbReference type="PRINTS" id="PR00410">
    <property type="entry name" value="PHEHYDRXLASE"/>
</dbReference>
<protein>
    <submittedName>
        <fullName evidence="11">Phenol hydroxylase reductase</fullName>
    </submittedName>
</protein>
<sequence>MSNKDFRLDIAGYTDILKEMDICRKYGQDYRLEKGKWMEYVNYIHPSKIELRVADIIEETSKVKTLRLVSTTDSLPPFLAGQYINLFANIDGVRTSRPYSISSSPAQTAYYDITVGRIREGFVSDYLLDKVKVGDILESSSPTGNFYYNPLFHGEDLVFLAGGTGITPFMSMIREVIDKGLARSIQLFYGSNSVEDAIFHEELLEKAKKFNNLKYNLVISDLSSNYAGLKGLIDADLIKENVADINTKTFYICGPVAMYEFCLPELDKLSIPRKRIRREVYNFAGDIVNAPAWPNDVTANSEFTVAVIGGRVKTQTIKAKATEPLVVAMERNGIQVPSSCRSGECSLCRVKVLRGNVFELSGHVRKSDRDNGYVHACSAYPVSDLEIIL</sequence>
<reference evidence="11 12" key="1">
    <citation type="submission" date="2015-03" db="EMBL/GenBank/DDBJ databases">
        <authorList>
            <person name="Murphy D."/>
        </authorList>
    </citation>
    <scope>NUCLEOTIDE SEQUENCE [LARGE SCALE GENOMIC DNA]</scope>
    <source>
        <strain evidence="11 12">OL-4</strain>
    </source>
</reference>
<dbReference type="PROSITE" id="PS51384">
    <property type="entry name" value="FAD_FR"/>
    <property type="match status" value="1"/>
</dbReference>
<keyword evidence="4" id="KW-0479">Metal-binding</keyword>
<evidence type="ECO:0000256" key="3">
    <source>
        <dbReference type="ARBA" id="ARBA00022714"/>
    </source>
</evidence>
<dbReference type="InterPro" id="IPR036010">
    <property type="entry name" value="2Fe-2S_ferredoxin-like_sf"/>
</dbReference>
<dbReference type="EMBL" id="CGIH01000008">
    <property type="protein sequence ID" value="CFX14270.1"/>
    <property type="molecule type" value="Genomic_DNA"/>
</dbReference>
<dbReference type="InterPro" id="IPR006058">
    <property type="entry name" value="2Fe2S_fd_BS"/>
</dbReference>
<comment type="cofactor">
    <cofactor evidence="1">
        <name>FAD</name>
        <dbReference type="ChEBI" id="CHEBI:57692"/>
    </cofactor>
</comment>
<dbReference type="Pfam" id="PF00175">
    <property type="entry name" value="NAD_binding_1"/>
    <property type="match status" value="1"/>
</dbReference>
<dbReference type="InterPro" id="IPR012675">
    <property type="entry name" value="Beta-grasp_dom_sf"/>
</dbReference>
<dbReference type="GO" id="GO:0051537">
    <property type="term" value="F:2 iron, 2 sulfur cluster binding"/>
    <property type="evidence" value="ECO:0007669"/>
    <property type="project" value="UniProtKB-KW"/>
</dbReference>
<dbReference type="InterPro" id="IPR001709">
    <property type="entry name" value="Flavoprot_Pyr_Nucl_cyt_Rdtase"/>
</dbReference>
<dbReference type="SUPFAM" id="SSF54292">
    <property type="entry name" value="2Fe-2S ferredoxin-like"/>
    <property type="match status" value="1"/>
</dbReference>
<evidence type="ECO:0000256" key="8">
    <source>
        <dbReference type="ARBA" id="ARBA00023014"/>
    </source>
</evidence>
<keyword evidence="12" id="KW-1185">Reference proteome</keyword>
<dbReference type="PANTHER" id="PTHR47354">
    <property type="entry name" value="NADH OXIDOREDUCTASE HCR"/>
    <property type="match status" value="1"/>
</dbReference>
<evidence type="ECO:0000259" key="10">
    <source>
        <dbReference type="PROSITE" id="PS51384"/>
    </source>
</evidence>
<dbReference type="PROSITE" id="PS00197">
    <property type="entry name" value="2FE2S_FER_1"/>
    <property type="match status" value="1"/>
</dbReference>
<dbReference type="CDD" id="cd06217">
    <property type="entry name" value="FNR_iron_sulfur_binding_3"/>
    <property type="match status" value="1"/>
</dbReference>
<dbReference type="InterPro" id="IPR001041">
    <property type="entry name" value="2Fe-2S_ferredoxin-type"/>
</dbReference>
<dbReference type="SUPFAM" id="SSF63380">
    <property type="entry name" value="Riboflavin synthase domain-like"/>
    <property type="match status" value="1"/>
</dbReference>
<evidence type="ECO:0000256" key="5">
    <source>
        <dbReference type="ARBA" id="ARBA00022827"/>
    </source>
</evidence>
<evidence type="ECO:0000256" key="7">
    <source>
        <dbReference type="ARBA" id="ARBA00023004"/>
    </source>
</evidence>
<feature type="domain" description="2Fe-2S ferredoxin-type" evidence="9">
    <location>
        <begin position="301"/>
        <end position="389"/>
    </location>
</feature>
<dbReference type="InterPro" id="IPR039261">
    <property type="entry name" value="FNR_nucleotide-bd"/>
</dbReference>
<dbReference type="InterPro" id="IPR008333">
    <property type="entry name" value="Cbr1-like_FAD-bd_dom"/>
</dbReference>
<keyword evidence="6" id="KW-0560">Oxidoreductase</keyword>
<dbReference type="PRINTS" id="PR00371">
    <property type="entry name" value="FPNCR"/>
</dbReference>
<proteinExistence type="predicted"/>
<keyword evidence="7" id="KW-0408">Iron</keyword>
<dbReference type="Gene3D" id="3.40.50.80">
    <property type="entry name" value="Nucleotide-binding domain of ferredoxin-NADP reductase (FNR) module"/>
    <property type="match status" value="1"/>
</dbReference>
<dbReference type="SUPFAM" id="SSF52343">
    <property type="entry name" value="Ferredoxin reductase-like, C-terminal NADP-linked domain"/>
    <property type="match status" value="1"/>
</dbReference>
<evidence type="ECO:0000256" key="6">
    <source>
        <dbReference type="ARBA" id="ARBA00023002"/>
    </source>
</evidence>
<keyword evidence="2" id="KW-0285">Flavoprotein</keyword>
<dbReference type="RefSeq" id="WP_052729558.1">
    <property type="nucleotide sequence ID" value="NZ_CGIH01000008.1"/>
</dbReference>
<dbReference type="InterPro" id="IPR001433">
    <property type="entry name" value="OxRdtase_FAD/NAD-bd"/>
</dbReference>
<evidence type="ECO:0000259" key="9">
    <source>
        <dbReference type="PROSITE" id="PS51085"/>
    </source>
</evidence>
<gene>
    <name evidence="11" type="ORF">593</name>
</gene>
<dbReference type="GO" id="GO:0016491">
    <property type="term" value="F:oxidoreductase activity"/>
    <property type="evidence" value="ECO:0007669"/>
    <property type="project" value="UniProtKB-KW"/>
</dbReference>
<dbReference type="Pfam" id="PF00111">
    <property type="entry name" value="Fer2"/>
    <property type="match status" value="1"/>
</dbReference>
<dbReference type="InterPro" id="IPR017927">
    <property type="entry name" value="FAD-bd_FR_type"/>
</dbReference>
<evidence type="ECO:0000313" key="11">
    <source>
        <dbReference type="EMBL" id="CFX14270.1"/>
    </source>
</evidence>
<evidence type="ECO:0000256" key="2">
    <source>
        <dbReference type="ARBA" id="ARBA00022630"/>
    </source>
</evidence>
<dbReference type="InterPro" id="IPR017938">
    <property type="entry name" value="Riboflavin_synthase-like_b-brl"/>
</dbReference>
<evidence type="ECO:0000313" key="12">
    <source>
        <dbReference type="Proteomes" id="UP000045545"/>
    </source>
</evidence>
<dbReference type="STRING" id="690567.593"/>
<dbReference type="InterPro" id="IPR050415">
    <property type="entry name" value="MRET"/>
</dbReference>
<keyword evidence="8" id="KW-0411">Iron-sulfur</keyword>
<dbReference type="Gene3D" id="3.10.20.30">
    <property type="match status" value="1"/>
</dbReference>
<dbReference type="AlphaFoldDB" id="A0A0E4G9G0"/>
<dbReference type="Proteomes" id="UP000045545">
    <property type="component" value="Unassembled WGS sequence"/>
</dbReference>
<keyword evidence="3" id="KW-0001">2Fe-2S</keyword>
<evidence type="ECO:0000256" key="1">
    <source>
        <dbReference type="ARBA" id="ARBA00001974"/>
    </source>
</evidence>
<keyword evidence="5" id="KW-0274">FAD</keyword>
<dbReference type="PROSITE" id="PS51085">
    <property type="entry name" value="2FE2S_FER_2"/>
    <property type="match status" value="1"/>
</dbReference>
<evidence type="ECO:0000256" key="4">
    <source>
        <dbReference type="ARBA" id="ARBA00022723"/>
    </source>
</evidence>
<accession>A0A0E4G9G0</accession>
<organism evidence="11 12">
    <name type="scientific">Syntrophomonas zehnderi OL-4</name>
    <dbReference type="NCBI Taxonomy" id="690567"/>
    <lineage>
        <taxon>Bacteria</taxon>
        <taxon>Bacillati</taxon>
        <taxon>Bacillota</taxon>
        <taxon>Clostridia</taxon>
        <taxon>Eubacteriales</taxon>
        <taxon>Syntrophomonadaceae</taxon>
        <taxon>Syntrophomonas</taxon>
    </lineage>
</organism>
<dbReference type="PANTHER" id="PTHR47354:SF6">
    <property type="entry name" value="NADH OXIDOREDUCTASE HCR"/>
    <property type="match status" value="1"/>
</dbReference>
<dbReference type="GO" id="GO:0046872">
    <property type="term" value="F:metal ion binding"/>
    <property type="evidence" value="ECO:0007669"/>
    <property type="project" value="UniProtKB-KW"/>
</dbReference>
<name>A0A0E4G9G0_9FIRM</name>